<evidence type="ECO:0000256" key="3">
    <source>
        <dbReference type="ARBA" id="ARBA00022448"/>
    </source>
</evidence>
<evidence type="ECO:0000256" key="5">
    <source>
        <dbReference type="ARBA" id="ARBA00022856"/>
    </source>
</evidence>
<feature type="transmembrane region" description="Helical" evidence="10">
    <location>
        <begin position="261"/>
        <end position="281"/>
    </location>
</feature>
<name>A0AAW2ID76_9NEOP</name>
<sequence length="679" mass="76662">MTQKPEVKKKKLKYPKSVGFIVCNEFCERFSFYGLRTILAIYLKFKLHYDTDLATVIYHVFIMFCYFFPILGAILADSWLGKFRTIFYLSIVYAIGNIVVSVAAIPDILPAREFTILGLILIALGTGGIKPCVSAFGGDQFVLPQQEDQLQKFFSLFYFAINSGSFLSTLITPILREDVKCFNEDSCFSLAFGVPALLMITALAIFLIGKKWYKIKQPEGNVVVKVVRCVWHASRKSTTEKLEHWLYKAEDKFDRKFIEDVIATFRVLVLYIPLPIFWALFDQQGSRWTFQATRMDVDVAGIKIKPDQMQVVNPVLILAFIPIFESVVYPVFGKFGLLKRPLQRITVGGLLAAASFGISALVEMQLEKTYPELPMAGEGQLRVMNALDQNIKLQVGIPGEDVQSFELTQGNFYKHLHIKVENSTSIPCAFDGRTEILTVLEKRAVTYVLTKKGLKKIEHTSIDKSDEGDPLLMTVMSNENLSDDLLFINLTSTESNRFVTFNFTKDKVVNDLVKVPTDKYTLKIGEKSVGEYELKQGGIYSLNMIENGQSYAVNLLTITEPNSVCILWLIPQYVVITAGEIMFSVTGLEFSFTQAPVSMKSLMQAAWLFTTAVGNLVVVIIAKAKVFSSQKYEFLLFGGLMFLDMVIFALMAMKYKYVENSSDEEKDIELKQSESKESK</sequence>
<evidence type="ECO:0000256" key="10">
    <source>
        <dbReference type="SAM" id="Phobius"/>
    </source>
</evidence>
<organism evidence="11">
    <name type="scientific">Menopon gallinae</name>
    <name type="common">poultry shaft louse</name>
    <dbReference type="NCBI Taxonomy" id="328185"/>
    <lineage>
        <taxon>Eukaryota</taxon>
        <taxon>Metazoa</taxon>
        <taxon>Ecdysozoa</taxon>
        <taxon>Arthropoda</taxon>
        <taxon>Hexapoda</taxon>
        <taxon>Insecta</taxon>
        <taxon>Pterygota</taxon>
        <taxon>Neoptera</taxon>
        <taxon>Paraneoptera</taxon>
        <taxon>Psocodea</taxon>
        <taxon>Troctomorpha</taxon>
        <taxon>Phthiraptera</taxon>
        <taxon>Amblycera</taxon>
        <taxon>Menoponidae</taxon>
        <taxon>Menopon</taxon>
    </lineage>
</organism>
<keyword evidence="5" id="KW-0571">Peptide transport</keyword>
<dbReference type="GO" id="GO:0016020">
    <property type="term" value="C:membrane"/>
    <property type="evidence" value="ECO:0007669"/>
    <property type="project" value="UniProtKB-SubCell"/>
</dbReference>
<evidence type="ECO:0000313" key="11">
    <source>
        <dbReference type="EMBL" id="KAL0280095.1"/>
    </source>
</evidence>
<evidence type="ECO:0000256" key="8">
    <source>
        <dbReference type="ARBA" id="ARBA00023136"/>
    </source>
</evidence>
<evidence type="ECO:0000256" key="1">
    <source>
        <dbReference type="ARBA" id="ARBA00004141"/>
    </source>
</evidence>
<feature type="transmembrane region" description="Helical" evidence="10">
    <location>
        <begin position="311"/>
        <end position="332"/>
    </location>
</feature>
<keyword evidence="4 10" id="KW-0812">Transmembrane</keyword>
<feature type="transmembrane region" description="Helical" evidence="10">
    <location>
        <begin position="634"/>
        <end position="653"/>
    </location>
</feature>
<evidence type="ECO:0000256" key="2">
    <source>
        <dbReference type="ARBA" id="ARBA00005982"/>
    </source>
</evidence>
<dbReference type="PANTHER" id="PTHR11654">
    <property type="entry name" value="OLIGOPEPTIDE TRANSPORTER-RELATED"/>
    <property type="match status" value="1"/>
</dbReference>
<dbReference type="SUPFAM" id="SSF103473">
    <property type="entry name" value="MFS general substrate transporter"/>
    <property type="match status" value="1"/>
</dbReference>
<dbReference type="InterPro" id="IPR036259">
    <property type="entry name" value="MFS_trans_sf"/>
</dbReference>
<dbReference type="Pfam" id="PF00854">
    <property type="entry name" value="PTR2"/>
    <property type="match status" value="2"/>
</dbReference>
<accession>A0AAW2ID76</accession>
<feature type="transmembrane region" description="Helical" evidence="10">
    <location>
        <begin position="187"/>
        <end position="208"/>
    </location>
</feature>
<keyword evidence="3" id="KW-0813">Transport</keyword>
<keyword evidence="8 10" id="KW-0472">Membrane</keyword>
<dbReference type="EMBL" id="JARGDH010000001">
    <property type="protein sequence ID" value="KAL0280095.1"/>
    <property type="molecule type" value="Genomic_DNA"/>
</dbReference>
<dbReference type="PROSITE" id="PS01022">
    <property type="entry name" value="PTR2_1"/>
    <property type="match status" value="1"/>
</dbReference>
<dbReference type="InterPro" id="IPR018456">
    <property type="entry name" value="PTR2_symporter_CS"/>
</dbReference>
<keyword evidence="6" id="KW-0653">Protein transport</keyword>
<comment type="subcellular location">
    <subcellularLocation>
        <location evidence="1">Membrane</location>
        <topology evidence="1">Multi-pass membrane protein</topology>
    </subcellularLocation>
</comment>
<dbReference type="GO" id="GO:0015031">
    <property type="term" value="P:protein transport"/>
    <property type="evidence" value="ECO:0007669"/>
    <property type="project" value="UniProtKB-KW"/>
</dbReference>
<feature type="transmembrane region" description="Helical" evidence="10">
    <location>
        <begin position="116"/>
        <end position="136"/>
    </location>
</feature>
<feature type="transmembrane region" description="Helical" evidence="10">
    <location>
        <begin position="344"/>
        <end position="362"/>
    </location>
</feature>
<feature type="transmembrane region" description="Helical" evidence="10">
    <location>
        <begin position="86"/>
        <end position="109"/>
    </location>
</feature>
<feature type="transmembrane region" description="Helical" evidence="10">
    <location>
        <begin position="605"/>
        <end position="622"/>
    </location>
</feature>
<dbReference type="GO" id="GO:0022857">
    <property type="term" value="F:transmembrane transporter activity"/>
    <property type="evidence" value="ECO:0007669"/>
    <property type="project" value="InterPro"/>
</dbReference>
<evidence type="ECO:0000256" key="9">
    <source>
        <dbReference type="ARBA" id="ARBA00078114"/>
    </source>
</evidence>
<feature type="transmembrane region" description="Helical" evidence="10">
    <location>
        <begin position="156"/>
        <end position="175"/>
    </location>
</feature>
<dbReference type="GO" id="GO:0006857">
    <property type="term" value="P:oligopeptide transport"/>
    <property type="evidence" value="ECO:0007669"/>
    <property type="project" value="InterPro"/>
</dbReference>
<dbReference type="CDD" id="cd17347">
    <property type="entry name" value="MFS_SLC15A1_2_like"/>
    <property type="match status" value="1"/>
</dbReference>
<gene>
    <name evidence="11" type="ORF">PYX00_001486</name>
</gene>
<dbReference type="FunFam" id="1.20.1250.20:FF:000379">
    <property type="entry name" value="Uncharacterized protein, isoform A"/>
    <property type="match status" value="1"/>
</dbReference>
<evidence type="ECO:0000256" key="7">
    <source>
        <dbReference type="ARBA" id="ARBA00022989"/>
    </source>
</evidence>
<dbReference type="InterPro" id="IPR000109">
    <property type="entry name" value="POT_fam"/>
</dbReference>
<feature type="transmembrane region" description="Helical" evidence="10">
    <location>
        <begin position="564"/>
        <end position="585"/>
    </location>
</feature>
<protein>
    <recommendedName>
        <fullName evidence="9">Oligopeptide transporter 1</fullName>
    </recommendedName>
</protein>
<feature type="transmembrane region" description="Helical" evidence="10">
    <location>
        <begin position="53"/>
        <end position="74"/>
    </location>
</feature>
<dbReference type="Gene3D" id="1.20.1250.20">
    <property type="entry name" value="MFS general substrate transporter like domains"/>
    <property type="match status" value="2"/>
</dbReference>
<proteinExistence type="inferred from homology"/>
<comment type="similarity">
    <text evidence="2">Belongs to the major facilitator superfamily. Proton-dependent oligopeptide transporter (POT/PTR) (TC 2.A.17) family.</text>
</comment>
<reference evidence="11" key="1">
    <citation type="journal article" date="2024" name="Gigascience">
        <title>Chromosome-level genome of the poultry shaft louse Menopon gallinae provides insight into the host-switching and adaptive evolution of parasitic lice.</title>
        <authorList>
            <person name="Xu Y."/>
            <person name="Ma L."/>
            <person name="Liu S."/>
            <person name="Liang Y."/>
            <person name="Liu Q."/>
            <person name="He Z."/>
            <person name="Tian L."/>
            <person name="Duan Y."/>
            <person name="Cai W."/>
            <person name="Li H."/>
            <person name="Song F."/>
        </authorList>
    </citation>
    <scope>NUCLEOTIDE SEQUENCE</scope>
    <source>
        <strain evidence="11">Cailab_2023a</strain>
    </source>
</reference>
<evidence type="ECO:0000256" key="6">
    <source>
        <dbReference type="ARBA" id="ARBA00022927"/>
    </source>
</evidence>
<dbReference type="AlphaFoldDB" id="A0AAW2ID76"/>
<evidence type="ECO:0000256" key="4">
    <source>
        <dbReference type="ARBA" id="ARBA00022692"/>
    </source>
</evidence>
<keyword evidence="7 10" id="KW-1133">Transmembrane helix</keyword>
<comment type="caution">
    <text evidence="11">The sequence shown here is derived from an EMBL/GenBank/DDBJ whole genome shotgun (WGS) entry which is preliminary data.</text>
</comment>
<dbReference type="FunFam" id="1.20.1250.20:FF:000049">
    <property type="entry name" value="Solute carrier family 15 member 2"/>
    <property type="match status" value="1"/>
</dbReference>